<gene>
    <name evidence="2" type="ORF">SKAU_G00304630</name>
</gene>
<protein>
    <submittedName>
        <fullName evidence="2">Uncharacterized protein</fullName>
    </submittedName>
</protein>
<evidence type="ECO:0000256" key="1">
    <source>
        <dbReference type="SAM" id="MobiDB-lite"/>
    </source>
</evidence>
<feature type="region of interest" description="Disordered" evidence="1">
    <location>
        <begin position="174"/>
        <end position="231"/>
    </location>
</feature>
<evidence type="ECO:0000313" key="2">
    <source>
        <dbReference type="EMBL" id="KAJ8346270.1"/>
    </source>
</evidence>
<organism evidence="2 3">
    <name type="scientific">Synaphobranchus kaupii</name>
    <name type="common">Kaup's arrowtooth eel</name>
    <dbReference type="NCBI Taxonomy" id="118154"/>
    <lineage>
        <taxon>Eukaryota</taxon>
        <taxon>Metazoa</taxon>
        <taxon>Chordata</taxon>
        <taxon>Craniata</taxon>
        <taxon>Vertebrata</taxon>
        <taxon>Euteleostomi</taxon>
        <taxon>Actinopterygii</taxon>
        <taxon>Neopterygii</taxon>
        <taxon>Teleostei</taxon>
        <taxon>Anguilliformes</taxon>
        <taxon>Synaphobranchidae</taxon>
        <taxon>Synaphobranchus</taxon>
    </lineage>
</organism>
<name>A0A9Q1ILH1_SYNKA</name>
<sequence length="231" mass="25248">MIRRMEMNLRIKRGYQKSGRPIRPAQHGLLGRAGESGAALCLANREMWRTAALGAVWNDSSSLLLFRGSGVWRGRGVRGGAAIKRHLSLTPLLPLTDPAPSSFIITPSPHANDTARFGAGGQLERGFETRDHGEGARGADRLQRIPLKDTVREFRQAPLMLMDSIFSVPLGWGSSGSRRPSVPIPPGQEGERDHTPGRFQKSPSARAEGLSLKAEQMSTFNSSPAIEKTFW</sequence>
<dbReference type="EMBL" id="JAINUF010000012">
    <property type="protein sequence ID" value="KAJ8346270.1"/>
    <property type="molecule type" value="Genomic_DNA"/>
</dbReference>
<dbReference type="AlphaFoldDB" id="A0A9Q1ILH1"/>
<accession>A0A9Q1ILH1</accession>
<comment type="caution">
    <text evidence="2">The sequence shown here is derived from an EMBL/GenBank/DDBJ whole genome shotgun (WGS) entry which is preliminary data.</text>
</comment>
<reference evidence="2" key="1">
    <citation type="journal article" date="2023" name="Science">
        <title>Genome structures resolve the early diversification of teleost fishes.</title>
        <authorList>
            <person name="Parey E."/>
            <person name="Louis A."/>
            <person name="Montfort J."/>
            <person name="Bouchez O."/>
            <person name="Roques C."/>
            <person name="Iampietro C."/>
            <person name="Lluch J."/>
            <person name="Castinel A."/>
            <person name="Donnadieu C."/>
            <person name="Desvignes T."/>
            <person name="Floi Bucao C."/>
            <person name="Jouanno E."/>
            <person name="Wen M."/>
            <person name="Mejri S."/>
            <person name="Dirks R."/>
            <person name="Jansen H."/>
            <person name="Henkel C."/>
            <person name="Chen W.J."/>
            <person name="Zahm M."/>
            <person name="Cabau C."/>
            <person name="Klopp C."/>
            <person name="Thompson A.W."/>
            <person name="Robinson-Rechavi M."/>
            <person name="Braasch I."/>
            <person name="Lecointre G."/>
            <person name="Bobe J."/>
            <person name="Postlethwait J.H."/>
            <person name="Berthelot C."/>
            <person name="Roest Crollius H."/>
            <person name="Guiguen Y."/>
        </authorList>
    </citation>
    <scope>NUCLEOTIDE SEQUENCE</scope>
    <source>
        <strain evidence="2">WJC10195</strain>
    </source>
</reference>
<evidence type="ECO:0000313" key="3">
    <source>
        <dbReference type="Proteomes" id="UP001152622"/>
    </source>
</evidence>
<proteinExistence type="predicted"/>
<keyword evidence="3" id="KW-1185">Reference proteome</keyword>
<dbReference type="Proteomes" id="UP001152622">
    <property type="component" value="Chromosome 12"/>
</dbReference>